<keyword evidence="7" id="KW-1185">Reference proteome</keyword>
<dbReference type="InterPro" id="IPR019800">
    <property type="entry name" value="Glyco_hydro_3_AS"/>
</dbReference>
<dbReference type="InterPro" id="IPR013783">
    <property type="entry name" value="Ig-like_fold"/>
</dbReference>
<dbReference type="Pfam" id="PF14310">
    <property type="entry name" value="Fn3-like"/>
    <property type="match status" value="1"/>
</dbReference>
<protein>
    <submittedName>
        <fullName evidence="6">Glycosyl hydrolase</fullName>
    </submittedName>
</protein>
<keyword evidence="3" id="KW-0119">Carbohydrate metabolism</keyword>
<dbReference type="Proteomes" id="UP000502248">
    <property type="component" value="Chromosome"/>
</dbReference>
<dbReference type="AlphaFoldDB" id="A0A7Z2VLA7"/>
<dbReference type="InterPro" id="IPR036962">
    <property type="entry name" value="Glyco_hydro_3_N_sf"/>
</dbReference>
<organism evidence="6 7">
    <name type="scientific">Cohnella herbarum</name>
    <dbReference type="NCBI Taxonomy" id="2728023"/>
    <lineage>
        <taxon>Bacteria</taxon>
        <taxon>Bacillati</taxon>
        <taxon>Bacillota</taxon>
        <taxon>Bacilli</taxon>
        <taxon>Bacillales</taxon>
        <taxon>Paenibacillaceae</taxon>
        <taxon>Cohnella</taxon>
    </lineage>
</organism>
<feature type="domain" description="Fibronectin type III-like" evidence="5">
    <location>
        <begin position="586"/>
        <end position="656"/>
    </location>
</feature>
<dbReference type="PANTHER" id="PTHR42715:SF10">
    <property type="entry name" value="BETA-GLUCOSIDASE"/>
    <property type="match status" value="1"/>
</dbReference>
<proteinExistence type="inferred from homology"/>
<dbReference type="SMART" id="SM01217">
    <property type="entry name" value="Fn3_like"/>
    <property type="match status" value="1"/>
</dbReference>
<evidence type="ECO:0000313" key="6">
    <source>
        <dbReference type="EMBL" id="QJD85019.1"/>
    </source>
</evidence>
<dbReference type="EMBL" id="CP051680">
    <property type="protein sequence ID" value="QJD85019.1"/>
    <property type="molecule type" value="Genomic_DNA"/>
</dbReference>
<dbReference type="Pfam" id="PF01915">
    <property type="entry name" value="Glyco_hydro_3_C"/>
    <property type="match status" value="1"/>
</dbReference>
<dbReference type="Gene3D" id="3.20.20.300">
    <property type="entry name" value="Glycoside hydrolase, family 3, N-terminal domain"/>
    <property type="match status" value="1"/>
</dbReference>
<evidence type="ECO:0000256" key="2">
    <source>
        <dbReference type="ARBA" id="ARBA00022801"/>
    </source>
</evidence>
<dbReference type="KEGG" id="cheb:HH215_18760"/>
<evidence type="ECO:0000256" key="3">
    <source>
        <dbReference type="ARBA" id="ARBA00023277"/>
    </source>
</evidence>
<keyword evidence="4" id="KW-0326">Glycosidase</keyword>
<evidence type="ECO:0000256" key="1">
    <source>
        <dbReference type="ARBA" id="ARBA00005336"/>
    </source>
</evidence>
<name>A0A7Z2VLA7_9BACL</name>
<dbReference type="Pfam" id="PF00933">
    <property type="entry name" value="Glyco_hydro_3"/>
    <property type="match status" value="1"/>
</dbReference>
<dbReference type="PROSITE" id="PS00775">
    <property type="entry name" value="GLYCOSYL_HYDROL_F3"/>
    <property type="match status" value="1"/>
</dbReference>
<dbReference type="GO" id="GO:0005975">
    <property type="term" value="P:carbohydrate metabolic process"/>
    <property type="evidence" value="ECO:0007669"/>
    <property type="project" value="InterPro"/>
</dbReference>
<dbReference type="InterPro" id="IPR036881">
    <property type="entry name" value="Glyco_hydro_3_C_sf"/>
</dbReference>
<dbReference type="RefSeq" id="WP_169281295.1">
    <property type="nucleotide sequence ID" value="NZ_CP051680.1"/>
</dbReference>
<dbReference type="InterPro" id="IPR017853">
    <property type="entry name" value="GH"/>
</dbReference>
<dbReference type="InterPro" id="IPR026891">
    <property type="entry name" value="Fn3-like"/>
</dbReference>
<dbReference type="GO" id="GO:0008422">
    <property type="term" value="F:beta-glucosidase activity"/>
    <property type="evidence" value="ECO:0007669"/>
    <property type="project" value="UniProtKB-ARBA"/>
</dbReference>
<dbReference type="PANTHER" id="PTHR42715">
    <property type="entry name" value="BETA-GLUCOSIDASE"/>
    <property type="match status" value="1"/>
</dbReference>
<sequence>MERNIKEIISRMSLEEKAEFCSGVGAWYTTALPKHGIPSIMMTDGPHGLRKQNGAEDHMGLNESVPATCFPTAAGLASSWNRELVEQVGVALGEECQAEGVGIILGPGANIKRSPLCGRNFEYFSEDPYLSSELTTKHIQGVQSQGVGTSLKHFAVNNQETRRFNIDVILDERTFREIYLASFEGAVVNAQPWTIMSAYNKINGIFCSENRRLLTEILRNEWGFEGFVVSDWGAVSEREIALAAGLDLEMPTSNGVGSRKIIEAIQKGSIEINTLDAAVENILTVIFRAVDLQKENATYDQEAHHQFARVVAAESMVLLKNENDVLPLDKKGSIAVLGAFAKKPRYQGAGSSRVQPTKLDIPYEEIQRVAKDAELLYAEGYSLENDELNEEMIEAAKKVASQVDAAILFVGLPEKYDAEGVDRKHLGLPDNQVALIEAVSTVQEKIILVLLNGSAVEMPWIHNSQAVLEAYLGGQAMAGAVADLLFGVQNPSGKLAETFPEKLSHTSSFINFPGERHQVEYREGLFIGYRYFDKVDTKPLFPFGHGLSYTSFEYSDLRINKSEITDAEELEVTVNVRNSGHRAGKEIVQLYVKDIESSVLRPIKELKGFEKVTLEPGEEKQVTFRLGKRAFAYYHVDLQDWYVESGEFEILIGKSSEDIQLSHTIVVLSTTNVRKKFTLDSTLGDIRTETAGAELVSKILMGMGFGSTRTDAPFGMDMDALLHSLKLRIVESQGVIPKENLEELLVALNDS</sequence>
<reference evidence="6 7" key="1">
    <citation type="submission" date="2020-04" db="EMBL/GenBank/DDBJ databases">
        <title>Genome sequencing of novel species.</title>
        <authorList>
            <person name="Heo J."/>
            <person name="Kim S.-J."/>
            <person name="Kim J.-S."/>
            <person name="Hong S.-B."/>
            <person name="Kwon S.-W."/>
        </authorList>
    </citation>
    <scope>NUCLEOTIDE SEQUENCE [LARGE SCALE GENOMIC DNA]</scope>
    <source>
        <strain evidence="6 7">MFER-1</strain>
    </source>
</reference>
<dbReference type="InterPro" id="IPR001764">
    <property type="entry name" value="Glyco_hydro_3_N"/>
</dbReference>
<keyword evidence="2 4" id="KW-0378">Hydrolase</keyword>
<comment type="similarity">
    <text evidence="1 4">Belongs to the glycosyl hydrolase 3 family.</text>
</comment>
<dbReference type="Gene3D" id="2.60.40.10">
    <property type="entry name" value="Immunoglobulins"/>
    <property type="match status" value="1"/>
</dbReference>
<dbReference type="SUPFAM" id="SSF52279">
    <property type="entry name" value="Beta-D-glucan exohydrolase, C-terminal domain"/>
    <property type="match status" value="1"/>
</dbReference>
<dbReference type="SUPFAM" id="SSF51445">
    <property type="entry name" value="(Trans)glycosidases"/>
    <property type="match status" value="1"/>
</dbReference>
<dbReference type="FunFam" id="2.60.40.10:FF:000495">
    <property type="entry name" value="Periplasmic beta-glucosidase"/>
    <property type="match status" value="1"/>
</dbReference>
<evidence type="ECO:0000259" key="5">
    <source>
        <dbReference type="SMART" id="SM01217"/>
    </source>
</evidence>
<dbReference type="InterPro" id="IPR050288">
    <property type="entry name" value="Cellulose_deg_GH3"/>
</dbReference>
<dbReference type="Gene3D" id="3.40.50.1700">
    <property type="entry name" value="Glycoside hydrolase family 3 C-terminal domain"/>
    <property type="match status" value="1"/>
</dbReference>
<gene>
    <name evidence="6" type="ORF">HH215_18760</name>
</gene>
<accession>A0A7Z2VLA7</accession>
<dbReference type="InterPro" id="IPR002772">
    <property type="entry name" value="Glyco_hydro_3_C"/>
</dbReference>
<evidence type="ECO:0000256" key="4">
    <source>
        <dbReference type="RuleBase" id="RU361161"/>
    </source>
</evidence>
<dbReference type="PRINTS" id="PR00133">
    <property type="entry name" value="GLHYDRLASE3"/>
</dbReference>
<evidence type="ECO:0000313" key="7">
    <source>
        <dbReference type="Proteomes" id="UP000502248"/>
    </source>
</evidence>